<dbReference type="PANTHER" id="PTHR43265:SF1">
    <property type="entry name" value="ESTERASE ESTD"/>
    <property type="match status" value="1"/>
</dbReference>
<dbReference type="Gene3D" id="3.40.50.1820">
    <property type="entry name" value="alpha/beta hydrolase"/>
    <property type="match status" value="1"/>
</dbReference>
<dbReference type="InterPro" id="IPR002471">
    <property type="entry name" value="Pept_S9_AS"/>
</dbReference>
<dbReference type="PROSITE" id="PS00708">
    <property type="entry name" value="PRO_ENDOPEP_SER"/>
    <property type="match status" value="1"/>
</dbReference>
<evidence type="ECO:0000313" key="3">
    <source>
        <dbReference type="EMBL" id="GLQ57198.1"/>
    </source>
</evidence>
<gene>
    <name evidence="3" type="ORF">GCM10010862_44570</name>
</gene>
<dbReference type="SUPFAM" id="SSF53474">
    <property type="entry name" value="alpha/beta-Hydrolases"/>
    <property type="match status" value="1"/>
</dbReference>
<proteinExistence type="predicted"/>
<dbReference type="InterPro" id="IPR053145">
    <property type="entry name" value="AB_hydrolase_Est10"/>
</dbReference>
<evidence type="ECO:0000259" key="2">
    <source>
        <dbReference type="Pfam" id="PF12146"/>
    </source>
</evidence>
<comment type="caution">
    <text evidence="3">The sequence shown here is derived from an EMBL/GenBank/DDBJ whole genome shotgun (WGS) entry which is preliminary data.</text>
</comment>
<organism evidence="3 4">
    <name type="scientific">Devosia nitrariae</name>
    <dbReference type="NCBI Taxonomy" id="2071872"/>
    <lineage>
        <taxon>Bacteria</taxon>
        <taxon>Pseudomonadati</taxon>
        <taxon>Pseudomonadota</taxon>
        <taxon>Alphaproteobacteria</taxon>
        <taxon>Hyphomicrobiales</taxon>
        <taxon>Devosiaceae</taxon>
        <taxon>Devosia</taxon>
    </lineage>
</organism>
<dbReference type="PANTHER" id="PTHR43265">
    <property type="entry name" value="ESTERASE ESTD"/>
    <property type="match status" value="1"/>
</dbReference>
<reference evidence="4" key="1">
    <citation type="journal article" date="2019" name="Int. J. Syst. Evol. Microbiol.">
        <title>The Global Catalogue of Microorganisms (GCM) 10K type strain sequencing project: providing services to taxonomists for standard genome sequencing and annotation.</title>
        <authorList>
            <consortium name="The Broad Institute Genomics Platform"/>
            <consortium name="The Broad Institute Genome Sequencing Center for Infectious Disease"/>
            <person name="Wu L."/>
            <person name="Ma J."/>
        </authorList>
    </citation>
    <scope>NUCLEOTIDE SEQUENCE [LARGE SCALE GENOMIC DNA]</scope>
    <source>
        <strain evidence="4">NBRC 112416</strain>
    </source>
</reference>
<protein>
    <recommendedName>
        <fullName evidence="2">Serine aminopeptidase S33 domain-containing protein</fullName>
    </recommendedName>
</protein>
<dbReference type="InterPro" id="IPR029058">
    <property type="entry name" value="AB_hydrolase_fold"/>
</dbReference>
<dbReference type="EMBL" id="BSNS01000023">
    <property type="protein sequence ID" value="GLQ57198.1"/>
    <property type="molecule type" value="Genomic_DNA"/>
</dbReference>
<dbReference type="InterPro" id="IPR022742">
    <property type="entry name" value="Hydrolase_4"/>
</dbReference>
<dbReference type="Proteomes" id="UP001156691">
    <property type="component" value="Unassembled WGS sequence"/>
</dbReference>
<sequence length="336" mass="36667">MAEYASRQALPPQLCRWNNGQVDRTGTLVIPAGVGTVPAVIVLHSAANPIGSAPLYRHLVDILVPRGVAVLRYDRWRADGTEVRPPSYQDLATDAAAAYDSLCRHPRIDPTQIGFWGLSQGGWLALLAASLVHSAAFTVVVSSPMCTPKTQMEHAVANVLRIRGFEEQDVADALSLRSAIDHFALTGEGKELASQRLALARSRPWFDHAYVAPDLPTAGTSRWGEDMRQQPLDAIAKVRGPVLAVYGGHDPWVPTEMSMEALRRLQRPNVTVLEIEDADHVMMVGRPPFDQVDPGLFAKDAPNSSAYFSALTEWLALHVALDEGNDRGLRMSAMNP</sequence>
<dbReference type="Pfam" id="PF12146">
    <property type="entry name" value="Hydrolase_4"/>
    <property type="match status" value="1"/>
</dbReference>
<evidence type="ECO:0000313" key="4">
    <source>
        <dbReference type="Proteomes" id="UP001156691"/>
    </source>
</evidence>
<name>A0ABQ5WBE5_9HYPH</name>
<evidence type="ECO:0000256" key="1">
    <source>
        <dbReference type="ARBA" id="ARBA00022801"/>
    </source>
</evidence>
<feature type="domain" description="Serine aminopeptidase S33" evidence="2">
    <location>
        <begin position="53"/>
        <end position="283"/>
    </location>
</feature>
<keyword evidence="1" id="KW-0378">Hydrolase</keyword>
<accession>A0ABQ5WBE5</accession>
<dbReference type="RefSeq" id="WP_284342594.1">
    <property type="nucleotide sequence ID" value="NZ_BSNS01000023.1"/>
</dbReference>
<keyword evidence="4" id="KW-1185">Reference proteome</keyword>